<keyword evidence="5" id="KW-1185">Reference proteome</keyword>
<dbReference type="GO" id="GO:0016818">
    <property type="term" value="F:hydrolase activity, acting on acid anhydrides, in phosphorus-containing anhydrides"/>
    <property type="evidence" value="ECO:0007669"/>
    <property type="project" value="InterPro"/>
</dbReference>
<evidence type="ECO:0000313" key="5">
    <source>
        <dbReference type="Proteomes" id="UP000887577"/>
    </source>
</evidence>
<dbReference type="PROSITE" id="PS51193">
    <property type="entry name" value="HELICASE_ATP_BIND_2"/>
    <property type="match status" value="1"/>
</dbReference>
<dbReference type="GO" id="GO:0005524">
    <property type="term" value="F:ATP binding"/>
    <property type="evidence" value="ECO:0007669"/>
    <property type="project" value="UniProtKB-KW"/>
</dbReference>
<sequence>MASLKKISDFMIKSEKTERPKPNRKRAIALQAEYARLIVNGITVQLPPGFKPYPSQQLMFVKIIQSLKNKKHAMIESPTGSGKSLGLLSACCAWLQDYKVKRRLAKQQCPKHGTGSIAAGFNKAVDDIKMPRIDETPSKSGKENNESSFLNYMKNESDDLNTEDTTFDSFGEAKDESIFDNSEHQPDAECTCSEMKKIRIYYGTRTHKQISQVIKEFSRLPYGHERNEKQLRHTILASREQSCLNASVRESEDRTTACKELIAPDGLGCVYRHNLRTFDDPNKLRKKIDNCGAGVWDIEELSEALKSPEICAYFASTRSLTVDADIIFTPFNYLLDPIIRNSSDVILKNSIVILDEAHNVEDTCRDAVSFQFKESEFSAAFNNFDEKLALMNDDSFFTMLKNNTTEI</sequence>
<keyword evidence="2" id="KW-0378">Hydrolase</keyword>
<proteinExistence type="predicted"/>
<dbReference type="Gene3D" id="3.40.50.300">
    <property type="entry name" value="P-loop containing nucleotide triphosphate hydrolases"/>
    <property type="match status" value="1"/>
</dbReference>
<dbReference type="PROSITE" id="PS00690">
    <property type="entry name" value="DEAH_ATP_HELICASE"/>
    <property type="match status" value="1"/>
</dbReference>
<dbReference type="InterPro" id="IPR045028">
    <property type="entry name" value="DinG/Rad3-like"/>
</dbReference>
<dbReference type="InterPro" id="IPR010614">
    <property type="entry name" value="RAD3-like_helicase_DEAD"/>
</dbReference>
<dbReference type="GO" id="GO:0003677">
    <property type="term" value="F:DNA binding"/>
    <property type="evidence" value="ECO:0007669"/>
    <property type="project" value="InterPro"/>
</dbReference>
<reference evidence="6" key="1">
    <citation type="submission" date="2022-11" db="UniProtKB">
        <authorList>
            <consortium name="WormBaseParasite"/>
        </authorList>
    </citation>
    <scope>IDENTIFICATION</scope>
</reference>
<dbReference type="GO" id="GO:0005634">
    <property type="term" value="C:nucleus"/>
    <property type="evidence" value="ECO:0007669"/>
    <property type="project" value="TreeGrafter"/>
</dbReference>
<dbReference type="Pfam" id="PF06733">
    <property type="entry name" value="DEAD_2"/>
    <property type="match status" value="1"/>
</dbReference>
<organism evidence="5 6">
    <name type="scientific">Panagrolaimus superbus</name>
    <dbReference type="NCBI Taxonomy" id="310955"/>
    <lineage>
        <taxon>Eukaryota</taxon>
        <taxon>Metazoa</taxon>
        <taxon>Ecdysozoa</taxon>
        <taxon>Nematoda</taxon>
        <taxon>Chromadorea</taxon>
        <taxon>Rhabditida</taxon>
        <taxon>Tylenchina</taxon>
        <taxon>Panagrolaimomorpha</taxon>
        <taxon>Panagrolaimoidea</taxon>
        <taxon>Panagrolaimidae</taxon>
        <taxon>Panagrolaimus</taxon>
    </lineage>
</organism>
<protein>
    <submittedName>
        <fullName evidence="6">Helicase ATP-binding domain-containing protein</fullName>
    </submittedName>
</protein>
<keyword evidence="3" id="KW-0067">ATP-binding</keyword>
<evidence type="ECO:0000256" key="1">
    <source>
        <dbReference type="ARBA" id="ARBA00022741"/>
    </source>
</evidence>
<name>A0A914YW31_9BILA</name>
<keyword evidence="1" id="KW-0547">Nucleotide-binding</keyword>
<evidence type="ECO:0000313" key="6">
    <source>
        <dbReference type="WBParaSite" id="PSU_v2.g4184.t1"/>
    </source>
</evidence>
<dbReference type="PANTHER" id="PTHR11472:SF47">
    <property type="entry name" value="FANCONI ANEMIA GROUP J PROTEIN"/>
    <property type="match status" value="1"/>
</dbReference>
<dbReference type="GO" id="GO:0006289">
    <property type="term" value="P:nucleotide-excision repair"/>
    <property type="evidence" value="ECO:0007669"/>
    <property type="project" value="TreeGrafter"/>
</dbReference>
<feature type="domain" description="Helicase ATP-binding" evidence="4">
    <location>
        <begin position="42"/>
        <end position="407"/>
    </location>
</feature>
<dbReference type="InterPro" id="IPR027417">
    <property type="entry name" value="P-loop_NTPase"/>
</dbReference>
<dbReference type="AlphaFoldDB" id="A0A914YW31"/>
<dbReference type="GO" id="GO:1990918">
    <property type="term" value="P:double-strand break repair involved in meiotic recombination"/>
    <property type="evidence" value="ECO:0007669"/>
    <property type="project" value="TreeGrafter"/>
</dbReference>
<dbReference type="PANTHER" id="PTHR11472">
    <property type="entry name" value="DNA REPAIR DEAD HELICASE RAD3/XP-D SUBFAMILY MEMBER"/>
    <property type="match status" value="1"/>
</dbReference>
<accession>A0A914YW31</accession>
<dbReference type="Proteomes" id="UP000887577">
    <property type="component" value="Unplaced"/>
</dbReference>
<evidence type="ECO:0000259" key="4">
    <source>
        <dbReference type="PROSITE" id="PS51193"/>
    </source>
</evidence>
<dbReference type="GO" id="GO:0003678">
    <property type="term" value="F:DNA helicase activity"/>
    <property type="evidence" value="ECO:0007669"/>
    <property type="project" value="InterPro"/>
</dbReference>
<dbReference type="SUPFAM" id="SSF52540">
    <property type="entry name" value="P-loop containing nucleoside triphosphate hydrolases"/>
    <property type="match status" value="1"/>
</dbReference>
<evidence type="ECO:0000256" key="2">
    <source>
        <dbReference type="ARBA" id="ARBA00022801"/>
    </source>
</evidence>
<dbReference type="InterPro" id="IPR006554">
    <property type="entry name" value="Helicase-like_DEXD_c2"/>
</dbReference>
<evidence type="ECO:0000256" key="3">
    <source>
        <dbReference type="ARBA" id="ARBA00022840"/>
    </source>
</evidence>
<dbReference type="WBParaSite" id="PSU_v2.g4184.t1">
    <property type="protein sequence ID" value="PSU_v2.g4184.t1"/>
    <property type="gene ID" value="PSU_v2.g4184"/>
</dbReference>
<dbReference type="InterPro" id="IPR014013">
    <property type="entry name" value="Helic_SF1/SF2_ATP-bd_DinG/Rad3"/>
</dbReference>
<dbReference type="SMART" id="SM00488">
    <property type="entry name" value="DEXDc2"/>
    <property type="match status" value="1"/>
</dbReference>
<dbReference type="InterPro" id="IPR002464">
    <property type="entry name" value="DNA/RNA_helicase_DEAH_CS"/>
</dbReference>